<keyword evidence="3" id="KW-1185">Reference proteome</keyword>
<accession>A0ABM8Z192</accession>
<keyword evidence="1" id="KW-0472">Membrane</keyword>
<keyword evidence="1" id="KW-0812">Transmembrane</keyword>
<keyword evidence="1" id="KW-1133">Transmembrane helix</keyword>
<sequence length="162" mass="18826">MKRFILVPLTWLVAMFFLIEEFIWDQTERLMARLGTLSLIHAIERHIAALPPRWAMFVFLLPSLILIPAKFIGLHAIASGHWLLGTAIFVVAKLLGMALFSRIFNLTRPALMQVRWFAGLYNKVMFHLNLIHSYLDQWPAYQLVKQTIKSLISRIKTIMRPV</sequence>
<reference evidence="2 3" key="1">
    <citation type="submission" date="2021-10" db="EMBL/GenBank/DDBJ databases">
        <authorList>
            <person name="Koch H."/>
        </authorList>
    </citation>
    <scope>NUCLEOTIDE SEQUENCE [LARGE SCALE GENOMIC DNA]</scope>
    <source>
        <strain evidence="2">6680</strain>
    </source>
</reference>
<proteinExistence type="predicted"/>
<feature type="transmembrane region" description="Helical" evidence="1">
    <location>
        <begin position="83"/>
        <end position="105"/>
    </location>
</feature>
<feature type="transmembrane region" description="Helical" evidence="1">
    <location>
        <begin position="54"/>
        <end position="77"/>
    </location>
</feature>
<name>A0ABM8Z192_9PROT</name>
<evidence type="ECO:0000313" key="3">
    <source>
        <dbReference type="Proteomes" id="UP000839052"/>
    </source>
</evidence>
<feature type="transmembrane region" description="Helical" evidence="1">
    <location>
        <begin position="6"/>
        <end position="24"/>
    </location>
</feature>
<dbReference type="RefSeq" id="WP_239797371.1">
    <property type="nucleotide sequence ID" value="NZ_OU912926.1"/>
</dbReference>
<gene>
    <name evidence="2" type="ORF">NTG6680_2364</name>
</gene>
<dbReference type="Proteomes" id="UP000839052">
    <property type="component" value="Chromosome"/>
</dbReference>
<evidence type="ECO:0000256" key="1">
    <source>
        <dbReference type="SAM" id="Phobius"/>
    </source>
</evidence>
<dbReference type="EMBL" id="OU912926">
    <property type="protein sequence ID" value="CAG9933613.1"/>
    <property type="molecule type" value="Genomic_DNA"/>
</dbReference>
<evidence type="ECO:0000313" key="2">
    <source>
        <dbReference type="EMBL" id="CAG9933613.1"/>
    </source>
</evidence>
<protein>
    <submittedName>
        <fullName evidence="2">Uncharacterized protein</fullName>
    </submittedName>
</protein>
<organism evidence="2 3">
    <name type="scientific">Candidatus Nitrotoga arctica</name>
    <dbReference type="NCBI Taxonomy" id="453162"/>
    <lineage>
        <taxon>Bacteria</taxon>
        <taxon>Pseudomonadati</taxon>
        <taxon>Pseudomonadota</taxon>
        <taxon>Betaproteobacteria</taxon>
        <taxon>Nitrosomonadales</taxon>
        <taxon>Gallionellaceae</taxon>
        <taxon>Candidatus Nitrotoga</taxon>
    </lineage>
</organism>